<protein>
    <recommendedName>
        <fullName evidence="3">Origin recognition complex subunit 3</fullName>
    </recommendedName>
</protein>
<dbReference type="PANTHER" id="PTHR12748:SF0">
    <property type="entry name" value="ORIGIN RECOGNITION COMPLEX SUBUNIT 3"/>
    <property type="match status" value="1"/>
</dbReference>
<evidence type="ECO:0000256" key="6">
    <source>
        <dbReference type="ARBA" id="ARBA00023125"/>
    </source>
</evidence>
<feature type="domain" description="Origin recognition complex subunit 3 insertion" evidence="12">
    <location>
        <begin position="332"/>
        <end position="573"/>
    </location>
</feature>
<gene>
    <name evidence="13" type="ORF">PVAND_006163</name>
</gene>
<dbReference type="PANTHER" id="PTHR12748">
    <property type="entry name" value="ORIGIN RECOGNITION COMPLEX SUBUNIT 3"/>
    <property type="match status" value="1"/>
</dbReference>
<dbReference type="Pfam" id="PF18137">
    <property type="entry name" value="WHD_ORC"/>
    <property type="match status" value="1"/>
</dbReference>
<name>A0A9J6C349_POLVA</name>
<evidence type="ECO:0000313" key="14">
    <source>
        <dbReference type="Proteomes" id="UP001107558"/>
    </source>
</evidence>
<feature type="domain" description="Origin recognition complex subunit 3 N-terminal" evidence="10">
    <location>
        <begin position="5"/>
        <end position="319"/>
    </location>
</feature>
<organism evidence="13 14">
    <name type="scientific">Polypedilum vanderplanki</name>
    <name type="common">Sleeping chironomid midge</name>
    <dbReference type="NCBI Taxonomy" id="319348"/>
    <lineage>
        <taxon>Eukaryota</taxon>
        <taxon>Metazoa</taxon>
        <taxon>Ecdysozoa</taxon>
        <taxon>Arthropoda</taxon>
        <taxon>Hexapoda</taxon>
        <taxon>Insecta</taxon>
        <taxon>Pterygota</taxon>
        <taxon>Neoptera</taxon>
        <taxon>Endopterygota</taxon>
        <taxon>Diptera</taxon>
        <taxon>Nematocera</taxon>
        <taxon>Chironomoidea</taxon>
        <taxon>Chironomidae</taxon>
        <taxon>Chironominae</taxon>
        <taxon>Polypedilum</taxon>
        <taxon>Polypedilum</taxon>
    </lineage>
</organism>
<comment type="similarity">
    <text evidence="2">Belongs to the ORC3 family.</text>
</comment>
<evidence type="ECO:0000256" key="1">
    <source>
        <dbReference type="ARBA" id="ARBA00004123"/>
    </source>
</evidence>
<comment type="subcellular location">
    <subcellularLocation>
        <location evidence="1">Nucleus</location>
    </subcellularLocation>
</comment>
<comment type="subunit">
    <text evidence="8">Component of ORC, a complex composed of at least 6 subunits: ORC1, ORC2, ORC3, ORC4, ORC5 and ORC6. ORC is regulated in a cell-cycle dependent manner. It is sequentially assembled at the exit from anaphase of mitosis and disassembled as cells enter S phase.</text>
</comment>
<evidence type="ECO:0000259" key="11">
    <source>
        <dbReference type="Pfam" id="PF18137"/>
    </source>
</evidence>
<proteinExistence type="inferred from homology"/>
<evidence type="ECO:0000256" key="9">
    <source>
        <dbReference type="ARBA" id="ARBA00045241"/>
    </source>
</evidence>
<dbReference type="CDD" id="cd20704">
    <property type="entry name" value="Orc3"/>
    <property type="match status" value="2"/>
</dbReference>
<comment type="function">
    <text evidence="9">Component of the origin recognition complex (ORC) that binds origins of replication. DNA-binding is ATP-dependent. The specific DNA sequences that define origins of replication have not been identified yet. ORC is required to assemble the pre-replication complex necessary to initiate DNA replication. Binds histone H3 and H4 trimethylation marks H3K9me3, H3K27me3 and H4K20me3.</text>
</comment>
<keyword evidence="5" id="KW-0235">DNA replication</keyword>
<keyword evidence="6" id="KW-0238">DNA-binding</keyword>
<dbReference type="InterPro" id="IPR040855">
    <property type="entry name" value="ORC_WH_C"/>
</dbReference>
<dbReference type="Pfam" id="PF19675">
    <property type="entry name" value="ORC3_ins"/>
    <property type="match status" value="1"/>
</dbReference>
<dbReference type="AlphaFoldDB" id="A0A9J6C349"/>
<evidence type="ECO:0000256" key="5">
    <source>
        <dbReference type="ARBA" id="ARBA00022705"/>
    </source>
</evidence>
<keyword evidence="14" id="KW-1185">Reference proteome</keyword>
<feature type="domain" description="Origin recognition complex subunit 3 winged helix C-terminal" evidence="11">
    <location>
        <begin position="587"/>
        <end position="693"/>
    </location>
</feature>
<keyword evidence="4" id="KW-0597">Phosphoprotein</keyword>
<dbReference type="EMBL" id="JADBJN010000002">
    <property type="protein sequence ID" value="KAG5676317.1"/>
    <property type="molecule type" value="Genomic_DNA"/>
</dbReference>
<dbReference type="GO" id="GO:0005664">
    <property type="term" value="C:nuclear origin of replication recognition complex"/>
    <property type="evidence" value="ECO:0007669"/>
    <property type="project" value="InterPro"/>
</dbReference>
<dbReference type="GO" id="GO:0003688">
    <property type="term" value="F:DNA replication origin binding"/>
    <property type="evidence" value="ECO:0007669"/>
    <property type="project" value="TreeGrafter"/>
</dbReference>
<dbReference type="Pfam" id="PF07034">
    <property type="entry name" value="ORC3_N"/>
    <property type="match status" value="1"/>
</dbReference>
<dbReference type="InterPro" id="IPR045667">
    <property type="entry name" value="ORC3_N"/>
</dbReference>
<evidence type="ECO:0000256" key="8">
    <source>
        <dbReference type="ARBA" id="ARBA00026084"/>
    </source>
</evidence>
<dbReference type="InterPro" id="IPR020795">
    <property type="entry name" value="ORC3"/>
</dbReference>
<evidence type="ECO:0000256" key="7">
    <source>
        <dbReference type="ARBA" id="ARBA00023242"/>
    </source>
</evidence>
<dbReference type="OrthoDB" id="10265211at2759"/>
<dbReference type="GO" id="GO:0031261">
    <property type="term" value="C:DNA replication preinitiation complex"/>
    <property type="evidence" value="ECO:0007669"/>
    <property type="project" value="TreeGrafter"/>
</dbReference>
<keyword evidence="7" id="KW-0539">Nucleus</keyword>
<reference evidence="13" key="1">
    <citation type="submission" date="2021-03" db="EMBL/GenBank/DDBJ databases">
        <title>Chromosome level genome of the anhydrobiotic midge Polypedilum vanderplanki.</title>
        <authorList>
            <person name="Yoshida Y."/>
            <person name="Kikawada T."/>
            <person name="Gusev O."/>
        </authorList>
    </citation>
    <scope>NUCLEOTIDE SEQUENCE</scope>
    <source>
        <strain evidence="13">NIAS01</strain>
        <tissue evidence="13">Whole body or cell culture</tissue>
    </source>
</reference>
<evidence type="ECO:0000259" key="10">
    <source>
        <dbReference type="Pfam" id="PF07034"/>
    </source>
</evidence>
<evidence type="ECO:0000313" key="13">
    <source>
        <dbReference type="EMBL" id="KAG5676317.1"/>
    </source>
</evidence>
<sequence length="693" mass="80575">MDSINSVAKGVFFFKNGKSLKDLNKKKRKSEELVNKQNKNQHWYITFKDEWKIIEQKVEKIQSESYGKTLNNLLKYIQDVNLNDPNLQTAVLLTGVNQTDHFKQFDSLSTKIYNNCYSIVTILKSRDCPNIKSAIETLVHGLIYNTSKNNEDDENEDESINVKLKKKQLTLSVLEAWFNGNYKTSKKKPKLVIMLADFEQFNPVVMQELIGILCAYTFRLPLILILGIATAFKTLHNVLPFHITSKITANVFQAQSATSMLNQILDEIILTHQCPFFLSGKSFNVLVDIFLFYDYSLHSFIQGFKIFMLEQFMTNSFSSIYSPEGKMYDGVIDSLTHEECENIRKSCMSFRKFVEEQEDPQVRIDLIKNDDELKKLIIKQKLRIYRYFYKFFICLRMLSILIEDLPRNNLGTLLRELYPVCANEEIIKNEDFKECFKYLRFTSKDQFINKLDKVIKILDISLTDNTLNNLAKSKFIKTLEKLQSHREKIFNAGMAPVKVDTPQKSVEVTGEKAMSRLQMMEKLKESAMNNAPRTVIEYEKCLIECLDYLHNVFEKNLVPFNKGPALVELFIFSDYSSIRRQIVGAPRGAIHNALSNPHHYLQCSCCELKDNEQILPSMPDICIAYKLHLECNKFINLYDWLQAFSMVVDNNEDEESIKPEVQARFTRATAELQFLGLIKQAKQKTDHVMRLTW</sequence>
<dbReference type="GO" id="GO:0005656">
    <property type="term" value="C:nuclear pre-replicative complex"/>
    <property type="evidence" value="ECO:0007669"/>
    <property type="project" value="TreeGrafter"/>
</dbReference>
<dbReference type="InterPro" id="IPR045663">
    <property type="entry name" value="ORC3_ins"/>
</dbReference>
<accession>A0A9J6C349</accession>
<comment type="caution">
    <text evidence="13">The sequence shown here is derived from an EMBL/GenBank/DDBJ whole genome shotgun (WGS) entry which is preliminary data.</text>
</comment>
<evidence type="ECO:0000259" key="12">
    <source>
        <dbReference type="Pfam" id="PF19675"/>
    </source>
</evidence>
<dbReference type="GO" id="GO:0006270">
    <property type="term" value="P:DNA replication initiation"/>
    <property type="evidence" value="ECO:0007669"/>
    <property type="project" value="TreeGrafter"/>
</dbReference>
<evidence type="ECO:0000256" key="4">
    <source>
        <dbReference type="ARBA" id="ARBA00022553"/>
    </source>
</evidence>
<evidence type="ECO:0000256" key="3">
    <source>
        <dbReference type="ARBA" id="ARBA00019085"/>
    </source>
</evidence>
<evidence type="ECO:0000256" key="2">
    <source>
        <dbReference type="ARBA" id="ARBA00010977"/>
    </source>
</evidence>
<dbReference type="Proteomes" id="UP001107558">
    <property type="component" value="Chromosome 2"/>
</dbReference>